<dbReference type="GO" id="GO:0008757">
    <property type="term" value="F:S-adenosylmethionine-dependent methyltransferase activity"/>
    <property type="evidence" value="ECO:0007669"/>
    <property type="project" value="UniProtKB-ARBA"/>
</dbReference>
<evidence type="ECO:0000256" key="3">
    <source>
        <dbReference type="ARBA" id="ARBA00022679"/>
    </source>
</evidence>
<dbReference type="Proteomes" id="UP000009046">
    <property type="component" value="Unassembled WGS sequence"/>
</dbReference>
<dbReference type="GO" id="GO:0008173">
    <property type="term" value="F:RNA methyltransferase activity"/>
    <property type="evidence" value="ECO:0007669"/>
    <property type="project" value="UniProtKB-ARBA"/>
</dbReference>
<name>E0VC40_PEDHC</name>
<dbReference type="eggNOG" id="KOG2361">
    <property type="taxonomic scope" value="Eukaryota"/>
</dbReference>
<dbReference type="PANTHER" id="PTHR22809">
    <property type="entry name" value="METHYLTRANSFERASE-RELATED"/>
    <property type="match status" value="1"/>
</dbReference>
<dbReference type="EnsemblMetazoa" id="PHUM079810-RA">
    <property type="protein sequence ID" value="PHUM079810-PA"/>
    <property type="gene ID" value="PHUM079810"/>
</dbReference>
<dbReference type="RefSeq" id="XP_002423684.1">
    <property type="nucleotide sequence ID" value="XM_002423639.1"/>
</dbReference>
<dbReference type="GeneID" id="8231351"/>
<dbReference type="VEuPathDB" id="VectorBase:PHUM079810"/>
<feature type="domain" description="Methyltransferase type 12" evidence="5">
    <location>
        <begin position="86"/>
        <end position="187"/>
    </location>
</feature>
<dbReference type="Gene3D" id="3.40.50.150">
    <property type="entry name" value="Vaccinia Virus protein VP39"/>
    <property type="match status" value="1"/>
</dbReference>
<dbReference type="EMBL" id="DS235047">
    <property type="protein sequence ID" value="EEB10946.1"/>
    <property type="molecule type" value="Genomic_DNA"/>
</dbReference>
<keyword evidence="2 4" id="KW-0489">Methyltransferase</keyword>
<dbReference type="InParanoid" id="E0VC40"/>
<evidence type="ECO:0000313" key="8">
    <source>
        <dbReference type="Proteomes" id="UP000009046"/>
    </source>
</evidence>
<dbReference type="CDD" id="cd02440">
    <property type="entry name" value="AdoMet_MTases"/>
    <property type="match status" value="1"/>
</dbReference>
<evidence type="ECO:0000259" key="5">
    <source>
        <dbReference type="Pfam" id="PF08242"/>
    </source>
</evidence>
<protein>
    <recommendedName>
        <fullName evidence="4">tRNA N(3)-methylcytidine methyltransferase</fullName>
        <ecNumber evidence="4">2.1.1.-</ecNumber>
    </recommendedName>
</protein>
<dbReference type="PANTHER" id="PTHR22809:SF5">
    <property type="entry name" value="TRNA N(3)-METHYLCYTIDINE METHYLTRANSFERASE METTL6"/>
    <property type="match status" value="1"/>
</dbReference>
<dbReference type="SUPFAM" id="SSF53335">
    <property type="entry name" value="S-adenosyl-L-methionine-dependent methyltransferases"/>
    <property type="match status" value="1"/>
</dbReference>
<dbReference type="OrthoDB" id="417697at2759"/>
<evidence type="ECO:0000256" key="4">
    <source>
        <dbReference type="PIRNR" id="PIRNR037755"/>
    </source>
</evidence>
<keyword evidence="3 4" id="KW-0808">Transferase</keyword>
<dbReference type="HOGENOM" id="CLU_029724_2_2_1"/>
<dbReference type="Pfam" id="PF08242">
    <property type="entry name" value="Methyltransf_12"/>
    <property type="match status" value="1"/>
</dbReference>
<reference evidence="7" key="3">
    <citation type="submission" date="2021-02" db="UniProtKB">
        <authorList>
            <consortium name="EnsemblMetazoa"/>
        </authorList>
    </citation>
    <scope>IDENTIFICATION</scope>
    <source>
        <strain evidence="7">USDA</strain>
    </source>
</reference>
<dbReference type="CTD" id="8231351"/>
<dbReference type="EC" id="2.1.1.-" evidence="4"/>
<evidence type="ECO:0000256" key="1">
    <source>
        <dbReference type="ARBA" id="ARBA00009725"/>
    </source>
</evidence>
<accession>E0VC40</accession>
<dbReference type="InterPro" id="IPR029063">
    <property type="entry name" value="SAM-dependent_MTases_sf"/>
</dbReference>
<dbReference type="KEGG" id="phu:Phum_PHUM079810"/>
<dbReference type="InterPro" id="IPR026113">
    <property type="entry name" value="METTL2/6/8-like"/>
</dbReference>
<dbReference type="OMA" id="DAQRNWD"/>
<evidence type="ECO:0000256" key="2">
    <source>
        <dbReference type="ARBA" id="ARBA00022603"/>
    </source>
</evidence>
<dbReference type="FunCoup" id="E0VC40">
    <property type="interactions" value="241"/>
</dbReference>
<evidence type="ECO:0000313" key="7">
    <source>
        <dbReference type="EnsemblMetazoa" id="PHUM079810-PA"/>
    </source>
</evidence>
<sequence>MEVPTCRVKVETPLELSLEDQNKLKLQDSRLVSPFQAKNIEIYAQKYWDQFYKRNSTKFFKDRHWTTREFHELLGNEQLSKNIKILELGCGVGNLIFPLIEENIEGIKIFACDFSPRAVQFVKNHKLFDPQKLSVFQADITKTDLFENTKELVDLVTAVFVLSAIHPDNFVKTVKNIYRVLKPEGLIMIRDYAINDMTQIRFKPGHKISDNFYMRQDGTRSYFFTCEKMRELFLKEGFQEISCCYVKSRTVNKKENIDVPRTFIQAKFKKSSSGIS</sequence>
<organism>
    <name type="scientific">Pediculus humanus subsp. corporis</name>
    <name type="common">Body louse</name>
    <dbReference type="NCBI Taxonomy" id="121224"/>
    <lineage>
        <taxon>Eukaryota</taxon>
        <taxon>Metazoa</taxon>
        <taxon>Ecdysozoa</taxon>
        <taxon>Arthropoda</taxon>
        <taxon>Hexapoda</taxon>
        <taxon>Insecta</taxon>
        <taxon>Pterygota</taxon>
        <taxon>Neoptera</taxon>
        <taxon>Paraneoptera</taxon>
        <taxon>Psocodea</taxon>
        <taxon>Troctomorpha</taxon>
        <taxon>Phthiraptera</taxon>
        <taxon>Anoplura</taxon>
        <taxon>Pediculidae</taxon>
        <taxon>Pediculus</taxon>
    </lineage>
</organism>
<dbReference type="EMBL" id="AAZO01000953">
    <property type="status" value="NOT_ANNOTATED_CDS"/>
    <property type="molecule type" value="Genomic_DNA"/>
</dbReference>
<reference evidence="6" key="1">
    <citation type="submission" date="2007-04" db="EMBL/GenBank/DDBJ databases">
        <title>Annotation of Pediculus humanus corporis strain USDA.</title>
        <authorList>
            <person name="Kirkness E."/>
            <person name="Hannick L."/>
            <person name="Hass B."/>
            <person name="Bruggner R."/>
            <person name="Lawson D."/>
            <person name="Bidwell S."/>
            <person name="Joardar V."/>
            <person name="Caler E."/>
            <person name="Walenz B."/>
            <person name="Inman J."/>
            <person name="Schobel S."/>
            <person name="Galinsky K."/>
            <person name="Amedeo P."/>
            <person name="Strausberg R."/>
        </authorList>
    </citation>
    <scope>NUCLEOTIDE SEQUENCE</scope>
    <source>
        <strain evidence="6">USDA</strain>
    </source>
</reference>
<comment type="similarity">
    <text evidence="1 4">Belongs to the methyltransferase superfamily. METL family.</text>
</comment>
<evidence type="ECO:0000313" key="6">
    <source>
        <dbReference type="EMBL" id="EEB10946.1"/>
    </source>
</evidence>
<dbReference type="STRING" id="121224.E0VC40"/>
<keyword evidence="8" id="KW-1185">Reference proteome</keyword>
<dbReference type="PIRSF" id="PIRSF037755">
    <property type="entry name" value="Mettl2_prd"/>
    <property type="match status" value="1"/>
</dbReference>
<gene>
    <name evidence="7" type="primary">8231351</name>
    <name evidence="6" type="ORF">Phum_PHUM079810</name>
</gene>
<comment type="function">
    <text evidence="4">S-adenosyl-L-methionine-dependent methyltransferase.</text>
</comment>
<dbReference type="GO" id="GO:0032259">
    <property type="term" value="P:methylation"/>
    <property type="evidence" value="ECO:0007669"/>
    <property type="project" value="UniProtKB-KW"/>
</dbReference>
<dbReference type="InterPro" id="IPR013217">
    <property type="entry name" value="Methyltransf_12"/>
</dbReference>
<dbReference type="AlphaFoldDB" id="E0VC40"/>
<proteinExistence type="inferred from homology"/>
<reference evidence="6" key="2">
    <citation type="submission" date="2007-04" db="EMBL/GenBank/DDBJ databases">
        <title>The genome of the human body louse.</title>
        <authorList>
            <consortium name="The Human Body Louse Genome Consortium"/>
            <person name="Kirkness E."/>
            <person name="Walenz B."/>
            <person name="Hass B."/>
            <person name="Bruggner R."/>
            <person name="Strausberg R."/>
        </authorList>
    </citation>
    <scope>NUCLEOTIDE SEQUENCE</scope>
    <source>
        <strain evidence="6">USDA</strain>
    </source>
</reference>